<evidence type="ECO:0000256" key="5">
    <source>
        <dbReference type="ARBA" id="ARBA00022989"/>
    </source>
</evidence>
<dbReference type="PANTHER" id="PTHR23501">
    <property type="entry name" value="MAJOR FACILITATOR SUPERFAMILY"/>
    <property type="match status" value="1"/>
</dbReference>
<feature type="region of interest" description="Disordered" evidence="7">
    <location>
        <begin position="1"/>
        <end position="55"/>
    </location>
</feature>
<dbReference type="OrthoDB" id="3437016at2759"/>
<reference evidence="10" key="1">
    <citation type="submission" date="2017-09" db="EMBL/GenBank/DDBJ databases">
        <title>Polyketide synthases of a Diaporthe helianthi virulent isolate.</title>
        <authorList>
            <person name="Baroncelli R."/>
        </authorList>
    </citation>
    <scope>NUCLEOTIDE SEQUENCE [LARGE SCALE GENOMIC DNA]</scope>
    <source>
        <strain evidence="10">7/96</strain>
    </source>
</reference>
<feature type="transmembrane region" description="Helical" evidence="8">
    <location>
        <begin position="397"/>
        <end position="418"/>
    </location>
</feature>
<dbReference type="Proteomes" id="UP000094444">
    <property type="component" value="Unassembled WGS sequence"/>
</dbReference>
<evidence type="ECO:0000256" key="8">
    <source>
        <dbReference type="SAM" id="Phobius"/>
    </source>
</evidence>
<evidence type="ECO:0000256" key="1">
    <source>
        <dbReference type="ARBA" id="ARBA00004127"/>
    </source>
</evidence>
<feature type="transmembrane region" description="Helical" evidence="8">
    <location>
        <begin position="68"/>
        <end position="92"/>
    </location>
</feature>
<dbReference type="InterPro" id="IPR001958">
    <property type="entry name" value="Tet-R_TetA/multi-R_MdtG-like"/>
</dbReference>
<dbReference type="PROSITE" id="PS50850">
    <property type="entry name" value="MFS"/>
    <property type="match status" value="1"/>
</dbReference>
<comment type="similarity">
    <text evidence="2">Belongs to the major facilitator superfamily.</text>
</comment>
<dbReference type="AlphaFoldDB" id="A0A2P5HP62"/>
<keyword evidence="4 8" id="KW-0812">Transmembrane</keyword>
<feature type="domain" description="Major facilitator superfamily (MFS) profile" evidence="9">
    <location>
        <begin position="69"/>
        <end position="601"/>
    </location>
</feature>
<dbReference type="InParanoid" id="A0A2P5HP62"/>
<comment type="caution">
    <text evidence="10">The sequence shown here is derived from an EMBL/GenBank/DDBJ whole genome shotgun (WGS) entry which is preliminary data.</text>
</comment>
<keyword evidence="3" id="KW-0813">Transport</keyword>
<dbReference type="GO" id="GO:0046943">
    <property type="term" value="F:carboxylic acid transmembrane transporter activity"/>
    <property type="evidence" value="ECO:0007669"/>
    <property type="project" value="UniProtKB-ARBA"/>
</dbReference>
<evidence type="ECO:0000313" key="10">
    <source>
        <dbReference type="EMBL" id="POS72021.1"/>
    </source>
</evidence>
<dbReference type="PRINTS" id="PR01035">
    <property type="entry name" value="TCRTETA"/>
</dbReference>
<sequence>MPVDKPTETSPLLRPDRPDETGGSSSGTLTSASSDTIAEGNREPIPAENGGDEVTREGLPEMAKRLHILLPAIGIGIFLCALDQLLAVATYAKIGSDLKALNSTSWIATAYFLTLTSCQPLYGKLSDIFGRKECLLFSYVVFGLGCLGCGLAQDISQLIVSRAVAGIGGGGMNAVVSILLTDIVPLRERGVWQGYMNIIFGAGTATGAPLGGLLADSLGWRWSFVGQVPVVMIAFVTVYFVLHLPKRDDSHWREKLARVDFLGALFLVSAVLCLLLGLDNGSNEGWAKKQTIIPLAVSPALFATFLFVEVRVASHPFAPGHIIFERSLFAAYLCNFFGVLGQMPVLFFLPLLYQAVDGLSAVQAGLLLMPGSIFGVSASLGSGFVMRRTGRFFWMNVLGWGLLFFSVVPMVLFSGPWLKSVAGTSMALGILSLGAGTGKHSREPIVSSSPPGCSDAVYLWSMYKTTHLPTIQGLSDLRYTGITTSLVALISNAAKEDAAVVIACSYLFRSLGSAIGVSVASAVLQQVLRSQLAAKLGPGQDARDIEARVRESLDYISQLPPGTAEVVRRCYQIATVAVFGFQALPTALAFVSSFFIRERKLG</sequence>
<dbReference type="Gene3D" id="1.20.1250.20">
    <property type="entry name" value="MFS general substrate transporter like domains"/>
    <property type="match status" value="1"/>
</dbReference>
<feature type="transmembrane region" description="Helical" evidence="8">
    <location>
        <begin position="365"/>
        <end position="385"/>
    </location>
</feature>
<dbReference type="Gene3D" id="1.20.1720.10">
    <property type="entry name" value="Multidrug resistance protein D"/>
    <property type="match status" value="1"/>
</dbReference>
<dbReference type="SUPFAM" id="SSF103473">
    <property type="entry name" value="MFS general substrate transporter"/>
    <property type="match status" value="1"/>
</dbReference>
<organism evidence="10 11">
    <name type="scientific">Diaporthe helianthi</name>
    <dbReference type="NCBI Taxonomy" id="158607"/>
    <lineage>
        <taxon>Eukaryota</taxon>
        <taxon>Fungi</taxon>
        <taxon>Dikarya</taxon>
        <taxon>Ascomycota</taxon>
        <taxon>Pezizomycotina</taxon>
        <taxon>Sordariomycetes</taxon>
        <taxon>Sordariomycetidae</taxon>
        <taxon>Diaporthales</taxon>
        <taxon>Diaporthaceae</taxon>
        <taxon>Diaporthe</taxon>
    </lineage>
</organism>
<keyword evidence="5 8" id="KW-1133">Transmembrane helix</keyword>
<dbReference type="FunFam" id="1.20.1720.10:FF:000013">
    <property type="entry name" value="Related to multidrug resistance proteins"/>
    <property type="match status" value="1"/>
</dbReference>
<evidence type="ECO:0000256" key="7">
    <source>
        <dbReference type="SAM" id="MobiDB-lite"/>
    </source>
</evidence>
<feature type="transmembrane region" description="Helical" evidence="8">
    <location>
        <begin position="573"/>
        <end position="596"/>
    </location>
</feature>
<feature type="transmembrane region" description="Helical" evidence="8">
    <location>
        <begin position="104"/>
        <end position="122"/>
    </location>
</feature>
<dbReference type="Pfam" id="PF07690">
    <property type="entry name" value="MFS_1"/>
    <property type="match status" value="1"/>
</dbReference>
<keyword evidence="6 8" id="KW-0472">Membrane</keyword>
<feature type="transmembrane region" description="Helical" evidence="8">
    <location>
        <begin position="224"/>
        <end position="244"/>
    </location>
</feature>
<evidence type="ECO:0000313" key="11">
    <source>
        <dbReference type="Proteomes" id="UP000094444"/>
    </source>
</evidence>
<proteinExistence type="inferred from homology"/>
<feature type="transmembrane region" description="Helical" evidence="8">
    <location>
        <begin position="159"/>
        <end position="180"/>
    </location>
</feature>
<name>A0A2P5HP62_DIAHE</name>
<feature type="transmembrane region" description="Helical" evidence="8">
    <location>
        <begin position="290"/>
        <end position="308"/>
    </location>
</feature>
<evidence type="ECO:0000256" key="4">
    <source>
        <dbReference type="ARBA" id="ARBA00022692"/>
    </source>
</evidence>
<feature type="transmembrane region" description="Helical" evidence="8">
    <location>
        <begin position="329"/>
        <end position="353"/>
    </location>
</feature>
<feature type="transmembrane region" description="Helical" evidence="8">
    <location>
        <begin position="192"/>
        <end position="212"/>
    </location>
</feature>
<evidence type="ECO:0000256" key="2">
    <source>
        <dbReference type="ARBA" id="ARBA00008335"/>
    </source>
</evidence>
<dbReference type="PANTHER" id="PTHR23501:SF84">
    <property type="entry name" value="VACUOLAR MEMBRANE AMINO ACID UPTAKE TRANSPORTER FNX2"/>
    <property type="match status" value="1"/>
</dbReference>
<dbReference type="EMBL" id="MAVT02001107">
    <property type="protein sequence ID" value="POS72021.1"/>
    <property type="molecule type" value="Genomic_DNA"/>
</dbReference>
<feature type="transmembrane region" description="Helical" evidence="8">
    <location>
        <begin position="256"/>
        <end position="278"/>
    </location>
</feature>
<dbReference type="FunCoup" id="A0A2P5HP62">
    <property type="interactions" value="15"/>
</dbReference>
<evidence type="ECO:0000256" key="6">
    <source>
        <dbReference type="ARBA" id="ARBA00023136"/>
    </source>
</evidence>
<protein>
    <submittedName>
        <fullName evidence="10">Multidrug resistance protein fnx1</fullName>
    </submittedName>
</protein>
<dbReference type="GO" id="GO:0015174">
    <property type="term" value="F:basic amino acid transmembrane transporter activity"/>
    <property type="evidence" value="ECO:0007669"/>
    <property type="project" value="TreeGrafter"/>
</dbReference>
<evidence type="ECO:0000256" key="3">
    <source>
        <dbReference type="ARBA" id="ARBA00022448"/>
    </source>
</evidence>
<dbReference type="InterPro" id="IPR036259">
    <property type="entry name" value="MFS_trans_sf"/>
</dbReference>
<dbReference type="GO" id="GO:0012505">
    <property type="term" value="C:endomembrane system"/>
    <property type="evidence" value="ECO:0007669"/>
    <property type="project" value="UniProtKB-SubCell"/>
</dbReference>
<evidence type="ECO:0000259" key="9">
    <source>
        <dbReference type="PROSITE" id="PS50850"/>
    </source>
</evidence>
<dbReference type="GO" id="GO:0000329">
    <property type="term" value="C:fungal-type vacuole membrane"/>
    <property type="evidence" value="ECO:0007669"/>
    <property type="project" value="TreeGrafter"/>
</dbReference>
<comment type="subcellular location">
    <subcellularLocation>
        <location evidence="1">Endomembrane system</location>
        <topology evidence="1">Multi-pass membrane protein</topology>
    </subcellularLocation>
</comment>
<accession>A0A2P5HP62</accession>
<dbReference type="InterPro" id="IPR011701">
    <property type="entry name" value="MFS"/>
</dbReference>
<feature type="compositionally biased region" description="Low complexity" evidence="7">
    <location>
        <begin position="21"/>
        <end position="34"/>
    </location>
</feature>
<dbReference type="InterPro" id="IPR020846">
    <property type="entry name" value="MFS_dom"/>
</dbReference>
<keyword evidence="11" id="KW-1185">Reference proteome</keyword>
<feature type="transmembrane region" description="Helical" evidence="8">
    <location>
        <begin position="134"/>
        <end position="153"/>
    </location>
</feature>
<gene>
    <name evidence="10" type="ORF">DHEL01_v209586</name>
</gene>